<evidence type="ECO:0000256" key="3">
    <source>
        <dbReference type="ARBA" id="ARBA00022723"/>
    </source>
</evidence>
<sequence>MRKIIYGTAIAGLLAGIAYAADPMATITARQDYYKSLGGVMKPMAGLAKSFDAEAAKAEAAKLEAILATDVAPLFAPGTSDAEFPGKTRAMAKIWENGEDVGAKGKAMHEAGAEVIAAANAGDAAAFGAAFGKLGGTCKSCHDAYRVPE</sequence>
<feature type="binding site" description="covalent" evidence="7">
    <location>
        <position position="138"/>
    </location>
    <ligand>
        <name>heme c</name>
        <dbReference type="ChEBI" id="CHEBI:61717"/>
    </ligand>
</feature>
<name>A0A2T4JDA9_FUSBL</name>
<organism evidence="9 10">
    <name type="scientific">Fuscovulum blasticum DSM 2131</name>
    <dbReference type="NCBI Taxonomy" id="1188250"/>
    <lineage>
        <taxon>Bacteria</taxon>
        <taxon>Pseudomonadati</taxon>
        <taxon>Pseudomonadota</taxon>
        <taxon>Alphaproteobacteria</taxon>
        <taxon>Rhodobacterales</taxon>
        <taxon>Paracoccaceae</taxon>
        <taxon>Pseudogemmobacter</taxon>
    </lineage>
</organism>
<dbReference type="InterPro" id="IPR015984">
    <property type="entry name" value="Cyt_c_prime_subgr"/>
</dbReference>
<dbReference type="PIRSF" id="PIRSF000027">
    <property type="entry name" value="Cytc_c_prime"/>
    <property type="match status" value="1"/>
</dbReference>
<feature type="signal peptide" evidence="8">
    <location>
        <begin position="1"/>
        <end position="20"/>
    </location>
</feature>
<evidence type="ECO:0000256" key="7">
    <source>
        <dbReference type="PIRSR" id="PIRSR000027-2"/>
    </source>
</evidence>
<feature type="binding site" description="axial binding residue" evidence="6">
    <location>
        <position position="142"/>
    </location>
    <ligand>
        <name>heme c</name>
        <dbReference type="ChEBI" id="CHEBI:61717"/>
    </ligand>
    <ligandPart>
        <name>Fe</name>
        <dbReference type="ChEBI" id="CHEBI:18248"/>
    </ligandPart>
</feature>
<evidence type="ECO:0000256" key="4">
    <source>
        <dbReference type="ARBA" id="ARBA00022982"/>
    </source>
</evidence>
<feature type="binding site" description="covalent" evidence="7">
    <location>
        <position position="141"/>
    </location>
    <ligand>
        <name>heme c</name>
        <dbReference type="ChEBI" id="CHEBI:61717"/>
    </ligand>
</feature>
<evidence type="ECO:0000256" key="1">
    <source>
        <dbReference type="ARBA" id="ARBA00022448"/>
    </source>
</evidence>
<dbReference type="Pfam" id="PF01322">
    <property type="entry name" value="Cytochrom_C_2"/>
    <property type="match status" value="1"/>
</dbReference>
<evidence type="ECO:0000313" key="9">
    <source>
        <dbReference type="EMBL" id="PTE15889.1"/>
    </source>
</evidence>
<accession>A0A2T4JDA9</accession>
<dbReference type="PRINTS" id="PR00608">
    <property type="entry name" value="CYTCHROMECII"/>
</dbReference>
<evidence type="ECO:0000256" key="8">
    <source>
        <dbReference type="SAM" id="SignalP"/>
    </source>
</evidence>
<dbReference type="Gene3D" id="1.20.120.10">
    <property type="entry name" value="Cytochrome c/b562"/>
    <property type="match status" value="1"/>
</dbReference>
<dbReference type="AlphaFoldDB" id="A0A2T4JDA9"/>
<dbReference type="GO" id="GO:0009055">
    <property type="term" value="F:electron transfer activity"/>
    <property type="evidence" value="ECO:0007669"/>
    <property type="project" value="InterPro"/>
</dbReference>
<reference evidence="9 10" key="1">
    <citation type="submission" date="2018-03" db="EMBL/GenBank/DDBJ databases">
        <title>Rhodobacter blasticus.</title>
        <authorList>
            <person name="Meyer T.E."/>
            <person name="Miller S."/>
            <person name="Lodha T."/>
            <person name="Gandham S."/>
            <person name="Chintalapati S."/>
            <person name="Chintalapati V.R."/>
        </authorList>
    </citation>
    <scope>NUCLEOTIDE SEQUENCE [LARGE SCALE GENOMIC DNA]</scope>
    <source>
        <strain evidence="9 10">DSM 2131</strain>
    </source>
</reference>
<dbReference type="InterPro" id="IPR010980">
    <property type="entry name" value="Cyt_c/b562"/>
</dbReference>
<keyword evidence="4" id="KW-0249">Electron transport</keyword>
<comment type="PTM">
    <text evidence="7">Binds 1 heme group per subunit.</text>
</comment>
<dbReference type="RefSeq" id="WP_107671897.1">
    <property type="nucleotide sequence ID" value="NZ_PZKE01000002.1"/>
</dbReference>
<keyword evidence="10" id="KW-1185">Reference proteome</keyword>
<dbReference type="GO" id="GO:0042597">
    <property type="term" value="C:periplasmic space"/>
    <property type="evidence" value="ECO:0007669"/>
    <property type="project" value="InterPro"/>
</dbReference>
<keyword evidence="8" id="KW-0732">Signal</keyword>
<keyword evidence="5 6" id="KW-0408">Iron</keyword>
<comment type="caution">
    <text evidence="9">The sequence shown here is derived from an EMBL/GenBank/DDBJ whole genome shotgun (WGS) entry which is preliminary data.</text>
</comment>
<dbReference type="InterPro" id="IPR002321">
    <property type="entry name" value="Cyt_c_II"/>
</dbReference>
<dbReference type="SUPFAM" id="SSF47175">
    <property type="entry name" value="Cytochromes"/>
    <property type="match status" value="1"/>
</dbReference>
<dbReference type="Proteomes" id="UP000241362">
    <property type="component" value="Unassembled WGS sequence"/>
</dbReference>
<evidence type="ECO:0000256" key="2">
    <source>
        <dbReference type="ARBA" id="ARBA00022617"/>
    </source>
</evidence>
<dbReference type="PROSITE" id="PS51009">
    <property type="entry name" value="CYTCII"/>
    <property type="match status" value="1"/>
</dbReference>
<keyword evidence="2 7" id="KW-0349">Heme</keyword>
<dbReference type="InterPro" id="IPR012127">
    <property type="entry name" value="Cyt_c_prime"/>
</dbReference>
<dbReference type="GO" id="GO:0005506">
    <property type="term" value="F:iron ion binding"/>
    <property type="evidence" value="ECO:0007669"/>
    <property type="project" value="InterPro"/>
</dbReference>
<keyword evidence="3 6" id="KW-0479">Metal-binding</keyword>
<evidence type="ECO:0000256" key="5">
    <source>
        <dbReference type="ARBA" id="ARBA00023004"/>
    </source>
</evidence>
<protein>
    <submittedName>
        <fullName evidence="9">Cytochrome C</fullName>
    </submittedName>
</protein>
<evidence type="ECO:0000256" key="6">
    <source>
        <dbReference type="PIRSR" id="PIRSR000027-1"/>
    </source>
</evidence>
<dbReference type="GO" id="GO:0022900">
    <property type="term" value="P:electron transport chain"/>
    <property type="evidence" value="ECO:0007669"/>
    <property type="project" value="InterPro"/>
</dbReference>
<feature type="chain" id="PRO_5015753544" evidence="8">
    <location>
        <begin position="21"/>
        <end position="149"/>
    </location>
</feature>
<gene>
    <name evidence="9" type="ORF">C5F44_02285</name>
</gene>
<keyword evidence="1" id="KW-0813">Transport</keyword>
<dbReference type="GO" id="GO:0020037">
    <property type="term" value="F:heme binding"/>
    <property type="evidence" value="ECO:0007669"/>
    <property type="project" value="InterPro"/>
</dbReference>
<evidence type="ECO:0000313" key="10">
    <source>
        <dbReference type="Proteomes" id="UP000241362"/>
    </source>
</evidence>
<proteinExistence type="predicted"/>
<dbReference type="EMBL" id="PZKE01000002">
    <property type="protein sequence ID" value="PTE15889.1"/>
    <property type="molecule type" value="Genomic_DNA"/>
</dbReference>